<evidence type="ECO:0000259" key="4">
    <source>
        <dbReference type="PROSITE" id="PS51077"/>
    </source>
</evidence>
<name>A0ABW2IPF7_9PROT</name>
<gene>
    <name evidence="5" type="ORF">ACFQS8_14625</name>
</gene>
<evidence type="ECO:0000256" key="3">
    <source>
        <dbReference type="ARBA" id="ARBA00023163"/>
    </source>
</evidence>
<sequence>MKTPTKKKNAQPNQSLIDGITTLQALATSDRPVGGRELSRRLGFEPTRVNRLLKTLAYLGIARQTSDRKYTSGSGMHVLAAQGLFASGLVRRAVPALEELRSYNLVVAMGVLWKDVVSYIYHAPPGIASSEALGRVGIFPATRGGIGLSLLADLDDAEVSQIYNGKDIPNFPNGVNQLLEELNKIRSNGYTRYLVKPDQNQHTLAINVGQPTHSAIALSGWIPEENNAQLLSALEKAKTSINDKTSSAQLKFDIIKDREAI</sequence>
<organism evidence="5 6">
    <name type="scientific">Hirschia litorea</name>
    <dbReference type="NCBI Taxonomy" id="1199156"/>
    <lineage>
        <taxon>Bacteria</taxon>
        <taxon>Pseudomonadati</taxon>
        <taxon>Pseudomonadota</taxon>
        <taxon>Alphaproteobacteria</taxon>
        <taxon>Hyphomonadales</taxon>
        <taxon>Hyphomonadaceae</taxon>
        <taxon>Hirschia</taxon>
    </lineage>
</organism>
<reference evidence="6" key="1">
    <citation type="journal article" date="2019" name="Int. J. Syst. Evol. Microbiol.">
        <title>The Global Catalogue of Microorganisms (GCM) 10K type strain sequencing project: providing services to taxonomists for standard genome sequencing and annotation.</title>
        <authorList>
            <consortium name="The Broad Institute Genomics Platform"/>
            <consortium name="The Broad Institute Genome Sequencing Center for Infectious Disease"/>
            <person name="Wu L."/>
            <person name="Ma J."/>
        </authorList>
    </citation>
    <scope>NUCLEOTIDE SEQUENCE [LARGE SCALE GENOMIC DNA]</scope>
    <source>
        <strain evidence="6">CCUG 51308</strain>
    </source>
</reference>
<dbReference type="InterPro" id="IPR014757">
    <property type="entry name" value="Tscrpt_reg_IclR_C"/>
</dbReference>
<dbReference type="InterPro" id="IPR029016">
    <property type="entry name" value="GAF-like_dom_sf"/>
</dbReference>
<accession>A0ABW2IPF7</accession>
<dbReference type="InterPro" id="IPR036388">
    <property type="entry name" value="WH-like_DNA-bd_sf"/>
</dbReference>
<protein>
    <submittedName>
        <fullName evidence="5">IclR family transcriptional regulator</fullName>
    </submittedName>
</protein>
<dbReference type="Proteomes" id="UP001596492">
    <property type="component" value="Unassembled WGS sequence"/>
</dbReference>
<dbReference type="PANTHER" id="PTHR30136">
    <property type="entry name" value="HELIX-TURN-HELIX TRANSCRIPTIONAL REGULATOR, ICLR FAMILY"/>
    <property type="match status" value="1"/>
</dbReference>
<dbReference type="RefSeq" id="WP_382168719.1">
    <property type="nucleotide sequence ID" value="NZ_JBHTBR010000007.1"/>
</dbReference>
<dbReference type="SUPFAM" id="SSF55781">
    <property type="entry name" value="GAF domain-like"/>
    <property type="match status" value="1"/>
</dbReference>
<dbReference type="Pfam" id="PF01614">
    <property type="entry name" value="IclR_C"/>
    <property type="match status" value="1"/>
</dbReference>
<proteinExistence type="predicted"/>
<comment type="caution">
    <text evidence="5">The sequence shown here is derived from an EMBL/GenBank/DDBJ whole genome shotgun (WGS) entry which is preliminary data.</text>
</comment>
<keyword evidence="6" id="KW-1185">Reference proteome</keyword>
<dbReference type="InterPro" id="IPR005471">
    <property type="entry name" value="Tscrpt_reg_IclR_N"/>
</dbReference>
<evidence type="ECO:0000313" key="5">
    <source>
        <dbReference type="EMBL" id="MFC7292863.1"/>
    </source>
</evidence>
<dbReference type="PROSITE" id="PS51077">
    <property type="entry name" value="HTH_ICLR"/>
    <property type="match status" value="1"/>
</dbReference>
<dbReference type="SUPFAM" id="SSF46785">
    <property type="entry name" value="Winged helix' DNA-binding domain"/>
    <property type="match status" value="1"/>
</dbReference>
<dbReference type="Gene3D" id="1.10.10.10">
    <property type="entry name" value="Winged helix-like DNA-binding domain superfamily/Winged helix DNA-binding domain"/>
    <property type="match status" value="1"/>
</dbReference>
<keyword evidence="3" id="KW-0804">Transcription</keyword>
<keyword evidence="2" id="KW-0238">DNA-binding</keyword>
<feature type="domain" description="HTH iclR-type" evidence="4">
    <location>
        <begin position="13"/>
        <end position="74"/>
    </location>
</feature>
<dbReference type="Pfam" id="PF09339">
    <property type="entry name" value="HTH_IclR"/>
    <property type="match status" value="1"/>
</dbReference>
<dbReference type="EMBL" id="JBHTBR010000007">
    <property type="protein sequence ID" value="MFC7292863.1"/>
    <property type="molecule type" value="Genomic_DNA"/>
</dbReference>
<dbReference type="InterPro" id="IPR036390">
    <property type="entry name" value="WH_DNA-bd_sf"/>
</dbReference>
<evidence type="ECO:0000256" key="1">
    <source>
        <dbReference type="ARBA" id="ARBA00023015"/>
    </source>
</evidence>
<evidence type="ECO:0000256" key="2">
    <source>
        <dbReference type="ARBA" id="ARBA00023125"/>
    </source>
</evidence>
<evidence type="ECO:0000313" key="6">
    <source>
        <dbReference type="Proteomes" id="UP001596492"/>
    </source>
</evidence>
<dbReference type="Gene3D" id="3.30.450.40">
    <property type="match status" value="1"/>
</dbReference>
<dbReference type="PANTHER" id="PTHR30136:SF34">
    <property type="entry name" value="TRANSCRIPTIONAL REGULATOR"/>
    <property type="match status" value="1"/>
</dbReference>
<keyword evidence="1" id="KW-0805">Transcription regulation</keyword>
<dbReference type="InterPro" id="IPR050707">
    <property type="entry name" value="HTH_MetabolicPath_Reg"/>
</dbReference>